<feature type="transmembrane region" description="Helical" evidence="2">
    <location>
        <begin position="252"/>
        <end position="275"/>
    </location>
</feature>
<accession>A0A7G6WYI5</accession>
<feature type="transmembrane region" description="Helical" evidence="2">
    <location>
        <begin position="415"/>
        <end position="436"/>
    </location>
</feature>
<keyword evidence="2" id="KW-1133">Transmembrane helix</keyword>
<organism evidence="4 5">
    <name type="scientific">Kribbella qitaiheensis</name>
    <dbReference type="NCBI Taxonomy" id="1544730"/>
    <lineage>
        <taxon>Bacteria</taxon>
        <taxon>Bacillati</taxon>
        <taxon>Actinomycetota</taxon>
        <taxon>Actinomycetes</taxon>
        <taxon>Propionibacteriales</taxon>
        <taxon>Kribbellaceae</taxon>
        <taxon>Kribbella</taxon>
    </lineage>
</organism>
<dbReference type="PANTHER" id="PTHR23028:SF53">
    <property type="entry name" value="ACYL_TRANSF_3 DOMAIN-CONTAINING PROTEIN"/>
    <property type="match status" value="1"/>
</dbReference>
<dbReference type="PANTHER" id="PTHR23028">
    <property type="entry name" value="ACETYLTRANSFERASE"/>
    <property type="match status" value="1"/>
</dbReference>
<feature type="transmembrane region" description="Helical" evidence="2">
    <location>
        <begin position="164"/>
        <end position="184"/>
    </location>
</feature>
<feature type="transmembrane region" description="Helical" evidence="2">
    <location>
        <begin position="90"/>
        <end position="110"/>
    </location>
</feature>
<dbReference type="Pfam" id="PF01757">
    <property type="entry name" value="Acyl_transf_3"/>
    <property type="match status" value="1"/>
</dbReference>
<feature type="transmembrane region" description="Helical" evidence="2">
    <location>
        <begin position="122"/>
        <end position="143"/>
    </location>
</feature>
<dbReference type="AlphaFoldDB" id="A0A7G6WYI5"/>
<dbReference type="KEGG" id="kqi:F1D05_15405"/>
<dbReference type="InterPro" id="IPR002656">
    <property type="entry name" value="Acyl_transf_3_dom"/>
</dbReference>
<evidence type="ECO:0000259" key="3">
    <source>
        <dbReference type="Pfam" id="PF01757"/>
    </source>
</evidence>
<proteinExistence type="predicted"/>
<feature type="region of interest" description="Disordered" evidence="1">
    <location>
        <begin position="1"/>
        <end position="35"/>
    </location>
</feature>
<dbReference type="GO" id="GO:0016020">
    <property type="term" value="C:membrane"/>
    <property type="evidence" value="ECO:0007669"/>
    <property type="project" value="TreeGrafter"/>
</dbReference>
<keyword evidence="2" id="KW-0472">Membrane</keyword>
<gene>
    <name evidence="4" type="ORF">F1D05_15405</name>
</gene>
<keyword evidence="5" id="KW-1185">Reference proteome</keyword>
<feature type="transmembrane region" description="Helical" evidence="2">
    <location>
        <begin position="348"/>
        <end position="367"/>
    </location>
</feature>
<sequence>MSVTDESRSGHAPSGAFRRVRPGHRSGPARSGTVLRVPPFEVAKSPVAGGTVPRPATWLNRLRPRLSGSLPQGIASPQHGDQLPHPRSEILALTGVRAAAALAVVVHHIGLPASAPEPLRNLAASGYIGVPLFFMLSGLVLAWNYSSLTVLSGTRLWRFYLARIARVMPLYWAVLLFLVVQRSARGVPQEALWRHLLAIQTWSGDYVIGQASYNPPGWSICVEIFLYALFPLLIPVIAFVSRRFGVAGLVSVMVFAFAVQVLLVALFTAEGWAHLSMRDPSSGHRWLYRNPLPRLSEFMIGMSLAFLLLRGFRLRIRVAGWLQAACVVVVLVVASLGPDHADWELPAFYGAMWTVPFAVLLLSLAAAPTAWLSRFFSTRALVSLGTASYALYLTHRPLLPYLGKDRLDLLTDPSGWAMYASVAVTIGLCMLVGEGAHRLIEVPARRAVLRLVQRRTSPRLVTERTPSEVSA</sequence>
<feature type="transmembrane region" description="Helical" evidence="2">
    <location>
        <begin position="379"/>
        <end position="395"/>
    </location>
</feature>
<reference evidence="5" key="1">
    <citation type="submission" date="2019-09" db="EMBL/GenBank/DDBJ databases">
        <title>Antimicrobial potential of Antarctic Bacteria.</title>
        <authorList>
            <person name="Benaud N."/>
            <person name="Edwards R.J."/>
            <person name="Ferrari B.C."/>
        </authorList>
    </citation>
    <scope>NUCLEOTIDE SEQUENCE [LARGE SCALE GENOMIC DNA]</scope>
    <source>
        <strain evidence="5">SPB151</strain>
    </source>
</reference>
<feature type="transmembrane region" description="Helical" evidence="2">
    <location>
        <begin position="319"/>
        <end position="336"/>
    </location>
</feature>
<evidence type="ECO:0000313" key="4">
    <source>
        <dbReference type="EMBL" id="QNE19050.1"/>
    </source>
</evidence>
<evidence type="ECO:0000256" key="2">
    <source>
        <dbReference type="SAM" id="Phobius"/>
    </source>
</evidence>
<keyword evidence="4" id="KW-0808">Transferase</keyword>
<feature type="transmembrane region" description="Helical" evidence="2">
    <location>
        <begin position="295"/>
        <end position="312"/>
    </location>
</feature>
<feature type="transmembrane region" description="Helical" evidence="2">
    <location>
        <begin position="217"/>
        <end position="240"/>
    </location>
</feature>
<keyword evidence="4" id="KW-0012">Acyltransferase</keyword>
<evidence type="ECO:0000313" key="5">
    <source>
        <dbReference type="Proteomes" id="UP000515563"/>
    </source>
</evidence>
<dbReference type="GO" id="GO:0000271">
    <property type="term" value="P:polysaccharide biosynthetic process"/>
    <property type="evidence" value="ECO:0007669"/>
    <property type="project" value="TreeGrafter"/>
</dbReference>
<dbReference type="GO" id="GO:0016747">
    <property type="term" value="F:acyltransferase activity, transferring groups other than amino-acyl groups"/>
    <property type="evidence" value="ECO:0007669"/>
    <property type="project" value="InterPro"/>
</dbReference>
<dbReference type="EMBL" id="CP043661">
    <property type="protein sequence ID" value="QNE19050.1"/>
    <property type="molecule type" value="Genomic_DNA"/>
</dbReference>
<dbReference type="InterPro" id="IPR050879">
    <property type="entry name" value="Acyltransferase_3"/>
</dbReference>
<name>A0A7G6WYI5_9ACTN</name>
<dbReference type="Proteomes" id="UP000515563">
    <property type="component" value="Chromosome"/>
</dbReference>
<keyword evidence="2" id="KW-0812">Transmembrane</keyword>
<protein>
    <submittedName>
        <fullName evidence="4">Acyltransferase</fullName>
    </submittedName>
</protein>
<feature type="domain" description="Acyltransferase 3" evidence="3">
    <location>
        <begin position="91"/>
        <end position="432"/>
    </location>
</feature>
<reference evidence="4 5" key="2">
    <citation type="journal article" date="2020" name="Microbiol. Resour. Announc.">
        <title>Antarctic desert soil bacteria exhibit high novel natural product potential, evaluated through long-read genome sequencing and comparative genomics.</title>
        <authorList>
            <person name="Benaud N."/>
            <person name="Edwards R.J."/>
            <person name="Amos T.G."/>
            <person name="D'Agostino P.M."/>
            <person name="Gutierrez-Chavez C."/>
            <person name="Montgomery K."/>
            <person name="Nicetic I."/>
            <person name="Ferrari B.C."/>
        </authorList>
    </citation>
    <scope>NUCLEOTIDE SEQUENCE [LARGE SCALE GENOMIC DNA]</scope>
    <source>
        <strain evidence="4 5">SPB151</strain>
    </source>
</reference>
<evidence type="ECO:0000256" key="1">
    <source>
        <dbReference type="SAM" id="MobiDB-lite"/>
    </source>
</evidence>